<dbReference type="GO" id="GO:0016020">
    <property type="term" value="C:membrane"/>
    <property type="evidence" value="ECO:0007669"/>
    <property type="project" value="TreeGrafter"/>
</dbReference>
<feature type="region of interest" description="Disordered" evidence="1">
    <location>
        <begin position="230"/>
        <end position="267"/>
    </location>
</feature>
<keyword evidence="2" id="KW-1133">Transmembrane helix</keyword>
<dbReference type="OrthoDB" id="6622274at2759"/>
<evidence type="ECO:0000256" key="2">
    <source>
        <dbReference type="SAM" id="Phobius"/>
    </source>
</evidence>
<dbReference type="InterPro" id="IPR012464">
    <property type="entry name" value="DUF1676"/>
</dbReference>
<keyword evidence="2" id="KW-0472">Membrane</keyword>
<evidence type="ECO:0000313" key="5">
    <source>
        <dbReference type="Proteomes" id="UP000466442"/>
    </source>
</evidence>
<accession>A0A6A4JJQ2</accession>
<feature type="signal peptide" evidence="3">
    <location>
        <begin position="1"/>
        <end position="26"/>
    </location>
</feature>
<evidence type="ECO:0000256" key="3">
    <source>
        <dbReference type="SAM" id="SignalP"/>
    </source>
</evidence>
<dbReference type="EMBL" id="WIXP02000006">
    <property type="protein sequence ID" value="KAF6209702.1"/>
    <property type="molecule type" value="Genomic_DNA"/>
</dbReference>
<name>A0A6A4JJQ2_APOLU</name>
<comment type="caution">
    <text evidence="4">The sequence shown here is derived from an EMBL/GenBank/DDBJ whole genome shotgun (WGS) entry which is preliminary data.</text>
</comment>
<proteinExistence type="predicted"/>
<reference evidence="4" key="1">
    <citation type="journal article" date="2021" name="Mol. Ecol. Resour.">
        <title>Apolygus lucorum genome provides insights into omnivorousness and mesophyll feeding.</title>
        <authorList>
            <person name="Liu Y."/>
            <person name="Liu H."/>
            <person name="Wang H."/>
            <person name="Huang T."/>
            <person name="Liu B."/>
            <person name="Yang B."/>
            <person name="Yin L."/>
            <person name="Li B."/>
            <person name="Zhang Y."/>
            <person name="Zhang S."/>
            <person name="Jiang F."/>
            <person name="Zhang X."/>
            <person name="Ren Y."/>
            <person name="Wang B."/>
            <person name="Wang S."/>
            <person name="Lu Y."/>
            <person name="Wu K."/>
            <person name="Fan W."/>
            <person name="Wang G."/>
        </authorList>
    </citation>
    <scope>NUCLEOTIDE SEQUENCE</scope>
    <source>
        <strain evidence="4">12Hb</strain>
    </source>
</reference>
<keyword evidence="3" id="KW-0732">Signal</keyword>
<protein>
    <submittedName>
        <fullName evidence="4">Uncharacterized protein</fullName>
    </submittedName>
</protein>
<dbReference type="AlphaFoldDB" id="A0A6A4JJQ2"/>
<keyword evidence="5" id="KW-1185">Reference proteome</keyword>
<dbReference type="Proteomes" id="UP000466442">
    <property type="component" value="Unassembled WGS sequence"/>
</dbReference>
<organism evidence="4 5">
    <name type="scientific">Apolygus lucorum</name>
    <name type="common">Small green plant bug</name>
    <name type="synonym">Lygocoris lucorum</name>
    <dbReference type="NCBI Taxonomy" id="248454"/>
    <lineage>
        <taxon>Eukaryota</taxon>
        <taxon>Metazoa</taxon>
        <taxon>Ecdysozoa</taxon>
        <taxon>Arthropoda</taxon>
        <taxon>Hexapoda</taxon>
        <taxon>Insecta</taxon>
        <taxon>Pterygota</taxon>
        <taxon>Neoptera</taxon>
        <taxon>Paraneoptera</taxon>
        <taxon>Hemiptera</taxon>
        <taxon>Heteroptera</taxon>
        <taxon>Panheteroptera</taxon>
        <taxon>Cimicomorpha</taxon>
        <taxon>Miridae</taxon>
        <taxon>Mirini</taxon>
        <taxon>Apolygus</taxon>
    </lineage>
</organism>
<evidence type="ECO:0000256" key="1">
    <source>
        <dbReference type="SAM" id="MobiDB-lite"/>
    </source>
</evidence>
<feature type="transmembrane region" description="Helical" evidence="2">
    <location>
        <begin position="203"/>
        <end position="222"/>
    </location>
</feature>
<keyword evidence="2" id="KW-0812">Transmembrane</keyword>
<dbReference type="Pfam" id="PF07898">
    <property type="entry name" value="DUF1676"/>
    <property type="match status" value="1"/>
</dbReference>
<dbReference type="PANTHER" id="PTHR21879">
    <property type="entry name" value="FI03362P-RELATED-RELATED"/>
    <property type="match status" value="1"/>
</dbReference>
<feature type="chain" id="PRO_5043332959" evidence="3">
    <location>
        <begin position="27"/>
        <end position="287"/>
    </location>
</feature>
<evidence type="ECO:0000313" key="4">
    <source>
        <dbReference type="EMBL" id="KAF6209702.1"/>
    </source>
</evidence>
<sequence>MVSRCASKAASLAALLLVVGASFGAAEVVVDPNTAAEGIYAECFLGMNWACLQRKSLLFIDRMAKSERFPLIADGVISLVRTGPQQPELSEESLRSLNSDSLGELMDTTIYDFFQTHVFRFELPSWLKGSSEEQQRSDNAVDFFVGDNIEEGRKKGGLGGGGGGHGGGGGKKGMKKMMMMMCMMAASKMMMMIPLMMGLTKMMAVKALIMGVISLTISKIMILKKLKSKQGGGGSSGWSSGGNSGGWSSGGGGSGGGWSSGGGGGGGWDRSFSAHNLAYQGQIDNTA</sequence>
<gene>
    <name evidence="4" type="ORF">GE061_015451</name>
</gene>